<dbReference type="Proteomes" id="UP001370758">
    <property type="component" value="Unassembled WGS sequence"/>
</dbReference>
<keyword evidence="2" id="KW-0863">Zinc-finger</keyword>
<keyword evidence="1" id="KW-0479">Metal-binding</keyword>
<sequence length="257" mass="29319">MTLTNAKKFRNKLQRMDRAELNRLDMARYTRDERRWINDERVRRSREPAEANAGIEALTNSMAGLTVDLGLRARVEEGNDDDSDFLASADPPTAASWSPPPAQPPKPWHLFPEYHVLIAESVPRVVFTPNVRGADHEYTTFLVGRFTCSGEGCGKAWTSGKVATKIRGYDRRDGQLEYSVQVFNQRCKTCESLGWMNLEIEAYVERVERRLRIWKGESLPRLPWNEKHTPPHKSELCEGCKAGVCPESSDRVMRLGL</sequence>
<evidence type="ECO:0000313" key="6">
    <source>
        <dbReference type="EMBL" id="KAK6498364.1"/>
    </source>
</evidence>
<protein>
    <recommendedName>
        <fullName evidence="5">3CxxC-type domain-containing protein</fullName>
    </recommendedName>
</protein>
<evidence type="ECO:0000259" key="5">
    <source>
        <dbReference type="SMART" id="SM01328"/>
    </source>
</evidence>
<dbReference type="SMART" id="SM01328">
    <property type="entry name" value="zf-3CxxC"/>
    <property type="match status" value="1"/>
</dbReference>
<evidence type="ECO:0000256" key="2">
    <source>
        <dbReference type="ARBA" id="ARBA00022771"/>
    </source>
</evidence>
<proteinExistence type="predicted"/>
<feature type="region of interest" description="Disordered" evidence="4">
    <location>
        <begin position="80"/>
        <end position="104"/>
    </location>
</feature>
<comment type="caution">
    <text evidence="6">The sequence shown here is derived from an EMBL/GenBank/DDBJ whole genome shotgun (WGS) entry which is preliminary data.</text>
</comment>
<reference evidence="6 7" key="1">
    <citation type="submission" date="2023-08" db="EMBL/GenBank/DDBJ databases">
        <authorList>
            <person name="Palmer J.M."/>
        </authorList>
    </citation>
    <scope>NUCLEOTIDE SEQUENCE [LARGE SCALE GENOMIC DNA]</scope>
    <source>
        <strain evidence="6 7">TWF481</strain>
    </source>
</reference>
<keyword evidence="3" id="KW-0862">Zinc</keyword>
<accession>A0AAV9VWZ4</accession>
<dbReference type="AlphaFoldDB" id="A0AAV9VWZ4"/>
<feature type="compositionally biased region" description="Low complexity" evidence="4">
    <location>
        <begin position="87"/>
        <end position="97"/>
    </location>
</feature>
<dbReference type="EMBL" id="JAVHJL010000008">
    <property type="protein sequence ID" value="KAK6498364.1"/>
    <property type="molecule type" value="Genomic_DNA"/>
</dbReference>
<evidence type="ECO:0000256" key="1">
    <source>
        <dbReference type="ARBA" id="ARBA00022723"/>
    </source>
</evidence>
<dbReference type="InterPro" id="IPR027377">
    <property type="entry name" value="ZAR1/RTP1-5-like_Znf-3CxxC"/>
</dbReference>
<name>A0AAV9VWZ4_9PEZI</name>
<evidence type="ECO:0000313" key="7">
    <source>
        <dbReference type="Proteomes" id="UP001370758"/>
    </source>
</evidence>
<evidence type="ECO:0000256" key="3">
    <source>
        <dbReference type="ARBA" id="ARBA00022833"/>
    </source>
</evidence>
<keyword evidence="7" id="KW-1185">Reference proteome</keyword>
<feature type="domain" description="3CxxC-type" evidence="5">
    <location>
        <begin position="141"/>
        <end position="243"/>
    </location>
</feature>
<dbReference type="GO" id="GO:0008270">
    <property type="term" value="F:zinc ion binding"/>
    <property type="evidence" value="ECO:0007669"/>
    <property type="project" value="UniProtKB-KW"/>
</dbReference>
<organism evidence="6 7">
    <name type="scientific">Arthrobotrys musiformis</name>
    <dbReference type="NCBI Taxonomy" id="47236"/>
    <lineage>
        <taxon>Eukaryota</taxon>
        <taxon>Fungi</taxon>
        <taxon>Dikarya</taxon>
        <taxon>Ascomycota</taxon>
        <taxon>Pezizomycotina</taxon>
        <taxon>Orbiliomycetes</taxon>
        <taxon>Orbiliales</taxon>
        <taxon>Orbiliaceae</taxon>
        <taxon>Arthrobotrys</taxon>
    </lineage>
</organism>
<dbReference type="Pfam" id="PF13695">
    <property type="entry name" value="Zn_ribbon_3CxxC"/>
    <property type="match status" value="1"/>
</dbReference>
<gene>
    <name evidence="6" type="ORF">TWF481_010956</name>
</gene>
<evidence type="ECO:0000256" key="4">
    <source>
        <dbReference type="SAM" id="MobiDB-lite"/>
    </source>
</evidence>